<gene>
    <name evidence="1" type="ORF">LDG_5419</name>
</gene>
<reference evidence="1 2" key="1">
    <citation type="journal article" date="2011" name="BMC Genomics">
        <title>Insight into cross-talk between intra-amoebal pathogens.</title>
        <authorList>
            <person name="Gimenez G."/>
            <person name="Bertelli C."/>
            <person name="Moliner C."/>
            <person name="Robert C."/>
            <person name="Raoult D."/>
            <person name="Fournier P.E."/>
            <person name="Greub G."/>
        </authorList>
    </citation>
    <scope>NUCLEOTIDE SEQUENCE [LARGE SCALE GENOMIC DNA]</scope>
    <source>
        <strain evidence="1 2">LLAP12</strain>
    </source>
</reference>
<evidence type="ECO:0000313" key="2">
    <source>
        <dbReference type="Proteomes" id="UP000002770"/>
    </source>
</evidence>
<sequence>MGNSLVGLGQVKSYSSVLRNPAISIFAQDPWLPWTRRVK</sequence>
<name>G9EJQ3_9GAMM</name>
<dbReference type="HOGENOM" id="CLU_3312053_0_0_6"/>
<protein>
    <submittedName>
        <fullName evidence="1">Uncharacterized protein</fullName>
    </submittedName>
</protein>
<dbReference type="AlphaFoldDB" id="G9EJQ3"/>
<proteinExistence type="predicted"/>
<dbReference type="STRING" id="658187.LDG_5419"/>
<accession>G9EJQ3</accession>
<dbReference type="Proteomes" id="UP000002770">
    <property type="component" value="Unassembled WGS sequence"/>
</dbReference>
<dbReference type="EMBL" id="JH413798">
    <property type="protein sequence ID" value="EHL32463.1"/>
    <property type="molecule type" value="Genomic_DNA"/>
</dbReference>
<dbReference type="InParanoid" id="G9EJQ3"/>
<evidence type="ECO:0000313" key="1">
    <source>
        <dbReference type="EMBL" id="EHL32463.1"/>
    </source>
</evidence>
<keyword evidence="2" id="KW-1185">Reference proteome</keyword>
<organism evidence="1 2">
    <name type="scientific">Legionella drancourtii LLAP12</name>
    <dbReference type="NCBI Taxonomy" id="658187"/>
    <lineage>
        <taxon>Bacteria</taxon>
        <taxon>Pseudomonadati</taxon>
        <taxon>Pseudomonadota</taxon>
        <taxon>Gammaproteobacteria</taxon>
        <taxon>Legionellales</taxon>
        <taxon>Legionellaceae</taxon>
        <taxon>Legionella</taxon>
    </lineage>
</organism>